<protein>
    <recommendedName>
        <fullName evidence="2">UBN2 domain-containing protein</fullName>
    </recommendedName>
</protein>
<dbReference type="PANTHER" id="PTHR34676">
    <property type="entry name" value="DUF4219 DOMAIN-CONTAINING PROTEIN-RELATED"/>
    <property type="match status" value="1"/>
</dbReference>
<name>A0A2C9W134_MANES</name>
<sequence>MDKLEVTYKVTNQVKESKTNLLIHNFELFEMKLPGFEEAELVKKILKSLPKFWEAKTTIIFYTKNFTKYTYDELIGSLIVHEMMLKNNITKKEKSKKGIALKLEKLMDGKKKSITLKINTNNSSSLFNDKEEMAMLVRKFRRYFIKGGNKCWEIRRLIAI</sequence>
<dbReference type="STRING" id="3983.A0A2C9W134"/>
<organism evidence="1">
    <name type="scientific">Manihot esculenta</name>
    <name type="common">Cassava</name>
    <name type="synonym">Jatropha manihot</name>
    <dbReference type="NCBI Taxonomy" id="3983"/>
    <lineage>
        <taxon>Eukaryota</taxon>
        <taxon>Viridiplantae</taxon>
        <taxon>Streptophyta</taxon>
        <taxon>Embryophyta</taxon>
        <taxon>Tracheophyta</taxon>
        <taxon>Spermatophyta</taxon>
        <taxon>Magnoliopsida</taxon>
        <taxon>eudicotyledons</taxon>
        <taxon>Gunneridae</taxon>
        <taxon>Pentapetalae</taxon>
        <taxon>rosids</taxon>
        <taxon>fabids</taxon>
        <taxon>Malpighiales</taxon>
        <taxon>Euphorbiaceae</taxon>
        <taxon>Crotonoideae</taxon>
        <taxon>Manihoteae</taxon>
        <taxon>Manihot</taxon>
    </lineage>
</organism>
<reference evidence="1" key="1">
    <citation type="submission" date="2016-02" db="EMBL/GenBank/DDBJ databases">
        <title>WGS assembly of Manihot esculenta.</title>
        <authorList>
            <person name="Bredeson J.V."/>
            <person name="Prochnik S.E."/>
            <person name="Lyons J.B."/>
            <person name="Schmutz J."/>
            <person name="Grimwood J."/>
            <person name="Vrebalov J."/>
            <person name="Bart R.S."/>
            <person name="Amuge T."/>
            <person name="Ferguson M.E."/>
            <person name="Green R."/>
            <person name="Putnam N."/>
            <person name="Stites J."/>
            <person name="Rounsley S."/>
            <person name="Rokhsar D.S."/>
        </authorList>
    </citation>
    <scope>NUCLEOTIDE SEQUENCE [LARGE SCALE GENOMIC DNA]</scope>
    <source>
        <tissue evidence="1">Leaf</tissue>
    </source>
</reference>
<evidence type="ECO:0008006" key="2">
    <source>
        <dbReference type="Google" id="ProtNLM"/>
    </source>
</evidence>
<dbReference type="PANTHER" id="PTHR34676:SF8">
    <property type="entry name" value="TRANSMEMBRANE PROTEIN"/>
    <property type="match status" value="1"/>
</dbReference>
<dbReference type="AlphaFoldDB" id="A0A2C9W134"/>
<dbReference type="EMBL" id="CM004390">
    <property type="protein sequence ID" value="OAY52035.1"/>
    <property type="molecule type" value="Genomic_DNA"/>
</dbReference>
<evidence type="ECO:0000313" key="1">
    <source>
        <dbReference type="EMBL" id="OAY52035.1"/>
    </source>
</evidence>
<gene>
    <name evidence="1" type="ORF">MANES_04G052300</name>
</gene>
<accession>A0A2C9W134</accession>
<proteinExistence type="predicted"/>